<evidence type="ECO:0000256" key="2">
    <source>
        <dbReference type="ARBA" id="ARBA00023002"/>
    </source>
</evidence>
<gene>
    <name evidence="4" type="primary">pdxA</name>
    <name evidence="4" type="ORF">EJ065_0454</name>
</gene>
<evidence type="ECO:0000313" key="4">
    <source>
        <dbReference type="EMBL" id="QAT82061.1"/>
    </source>
</evidence>
<dbReference type="NCBIfam" id="TIGR00557">
    <property type="entry name" value="pdxA"/>
    <property type="match status" value="1"/>
</dbReference>
<keyword evidence="2" id="KW-0560">Oxidoreductase</keyword>
<keyword evidence="3" id="KW-0520">NAD</keyword>
<dbReference type="PANTHER" id="PTHR30004:SF6">
    <property type="entry name" value="D-THREONATE 4-PHOSPHATE DEHYDROGENASE"/>
    <property type="match status" value="1"/>
</dbReference>
<dbReference type="Pfam" id="PF04166">
    <property type="entry name" value="PdxA"/>
    <property type="match status" value="1"/>
</dbReference>
<dbReference type="EMBL" id="CP034669">
    <property type="protein sequence ID" value="QAT82061.1"/>
    <property type="molecule type" value="Genomic_DNA"/>
</dbReference>
<evidence type="ECO:0000256" key="1">
    <source>
        <dbReference type="ARBA" id="ARBA00022723"/>
    </source>
</evidence>
<dbReference type="GO" id="GO:0016491">
    <property type="term" value="F:oxidoreductase activity"/>
    <property type="evidence" value="ECO:0007669"/>
    <property type="project" value="UniProtKB-KW"/>
</dbReference>
<dbReference type="InterPro" id="IPR005255">
    <property type="entry name" value="PdxA_fam"/>
</dbReference>
<dbReference type="GO" id="GO:0046872">
    <property type="term" value="F:metal ion binding"/>
    <property type="evidence" value="ECO:0007669"/>
    <property type="project" value="UniProtKB-KW"/>
</dbReference>
<evidence type="ECO:0000256" key="3">
    <source>
        <dbReference type="ARBA" id="ARBA00023027"/>
    </source>
</evidence>
<dbReference type="AlphaFoldDB" id="A0A410RJG1"/>
<dbReference type="SUPFAM" id="SSF53659">
    <property type="entry name" value="Isocitrate/Isopropylmalate dehydrogenase-like"/>
    <property type="match status" value="1"/>
</dbReference>
<keyword evidence="1" id="KW-0479">Metal-binding</keyword>
<organism evidence="4 5">
    <name type="scientific">Corallococcus coralloides</name>
    <name type="common">Myxococcus coralloides</name>
    <dbReference type="NCBI Taxonomy" id="184914"/>
    <lineage>
        <taxon>Bacteria</taxon>
        <taxon>Pseudomonadati</taxon>
        <taxon>Myxococcota</taxon>
        <taxon>Myxococcia</taxon>
        <taxon>Myxococcales</taxon>
        <taxon>Cystobacterineae</taxon>
        <taxon>Myxococcaceae</taxon>
        <taxon>Corallococcus</taxon>
    </lineage>
</organism>
<dbReference type="PANTHER" id="PTHR30004">
    <property type="entry name" value="4-HYDROXYTHREONINE-4-PHOSPHATE DEHYDROGENASE"/>
    <property type="match status" value="1"/>
</dbReference>
<evidence type="ECO:0000313" key="5">
    <source>
        <dbReference type="Proteomes" id="UP000288758"/>
    </source>
</evidence>
<dbReference type="Proteomes" id="UP000288758">
    <property type="component" value="Chromosome"/>
</dbReference>
<protein>
    <submittedName>
        <fullName evidence="4">4-hydroxythreonine-4-phosphate dehydrogenase</fullName>
    </submittedName>
</protein>
<dbReference type="Gene3D" id="3.40.718.10">
    <property type="entry name" value="Isopropylmalate Dehydrogenase"/>
    <property type="match status" value="1"/>
</dbReference>
<sequence length="351" mass="36795">MSAVATADARPRVGISLGDVSGIGPEVTALALAKPAVRRALVPVVFGDGPTLEGFPLFRRFPRVALTDLGRTEGPAVVEVTHLPAKHRVPGKPTREGGKAQYAYVRAAIDAMRAGTVDALCTAPVSKEEISRAGIPFMGHTEVLADAFGVDVLMMMDGPRVRIALATNHVPLSALPKLLTVEKLVAQLQLLSRSLEPVVGRKPRIAVLGLNPHAGEGGMLGREEVEVIGPAIRLARAKRVDAHGPIPADGLFARPDEVGAKYDVVLAMYHDQGLIPAKALDFERTVNVTLGLPVPRTSPDHGTAYAIAGTGTASCVPMMEALLKAARLSTGAGRVARPGASRGPRRPPSGR</sequence>
<dbReference type="RefSeq" id="WP_128794457.1">
    <property type="nucleotide sequence ID" value="NZ_CP034669.1"/>
</dbReference>
<name>A0A410RJG1_CORCK</name>
<dbReference type="GO" id="GO:0051287">
    <property type="term" value="F:NAD binding"/>
    <property type="evidence" value="ECO:0007669"/>
    <property type="project" value="InterPro"/>
</dbReference>
<reference evidence="4 5" key="1">
    <citation type="submission" date="2018-12" db="EMBL/GenBank/DDBJ databases">
        <title>Complete Genome Sequence of the Corallopyronin A producing Myxobacterium Corallococcus coralloides B035.</title>
        <authorList>
            <person name="Bouhired S.M."/>
            <person name="Rupp O."/>
            <person name="Blom J."/>
            <person name="Schaeberle T.F."/>
            <person name="Kehraus S."/>
            <person name="Schiefer A."/>
            <person name="Pfarr K."/>
            <person name="Goesmann A."/>
            <person name="Hoerauf A."/>
            <person name="Koenig G.M."/>
        </authorList>
    </citation>
    <scope>NUCLEOTIDE SEQUENCE [LARGE SCALE GENOMIC DNA]</scope>
    <source>
        <strain evidence="4 5">B035</strain>
    </source>
</reference>
<accession>A0A410RJG1</accession>
<proteinExistence type="predicted"/>